<dbReference type="SMART" id="SM00448">
    <property type="entry name" value="REC"/>
    <property type="match status" value="1"/>
</dbReference>
<protein>
    <submittedName>
        <fullName evidence="3">Response regulator receiver domain-containing protein</fullName>
    </submittedName>
</protein>
<proteinExistence type="predicted"/>
<reference evidence="4" key="1">
    <citation type="submission" date="2017-09" db="EMBL/GenBank/DDBJ databases">
        <authorList>
            <person name="Varghese N."/>
            <person name="Submissions S."/>
        </authorList>
    </citation>
    <scope>NUCLEOTIDE SEQUENCE [LARGE SCALE GENOMIC DNA]</scope>
    <source>
        <strain evidence="4">CGMCC 1.12641</strain>
    </source>
</reference>
<dbReference type="RefSeq" id="WP_097056871.1">
    <property type="nucleotide sequence ID" value="NZ_OCMF01000004.1"/>
</dbReference>
<dbReference type="InterPro" id="IPR052893">
    <property type="entry name" value="TCS_response_regulator"/>
</dbReference>
<dbReference type="InterPro" id="IPR011006">
    <property type="entry name" value="CheY-like_superfamily"/>
</dbReference>
<dbReference type="Proteomes" id="UP000219193">
    <property type="component" value="Unassembled WGS sequence"/>
</dbReference>
<feature type="domain" description="Response regulatory" evidence="2">
    <location>
        <begin position="8"/>
        <end position="130"/>
    </location>
</feature>
<organism evidence="3 4">
    <name type="scientific">Salinimicrobium sediminis</name>
    <dbReference type="NCBI Taxonomy" id="1343891"/>
    <lineage>
        <taxon>Bacteria</taxon>
        <taxon>Pseudomonadati</taxon>
        <taxon>Bacteroidota</taxon>
        <taxon>Flavobacteriia</taxon>
        <taxon>Flavobacteriales</taxon>
        <taxon>Flavobacteriaceae</taxon>
        <taxon>Salinimicrobium</taxon>
    </lineage>
</organism>
<evidence type="ECO:0000313" key="4">
    <source>
        <dbReference type="Proteomes" id="UP000219193"/>
    </source>
</evidence>
<dbReference type="InterPro" id="IPR001789">
    <property type="entry name" value="Sig_transdc_resp-reg_receiver"/>
</dbReference>
<dbReference type="SUPFAM" id="SSF52172">
    <property type="entry name" value="CheY-like"/>
    <property type="match status" value="1"/>
</dbReference>
<evidence type="ECO:0000259" key="2">
    <source>
        <dbReference type="PROSITE" id="PS50110"/>
    </source>
</evidence>
<name>A0A285X6X4_9FLAO</name>
<accession>A0A285X6X4</accession>
<keyword evidence="4" id="KW-1185">Reference proteome</keyword>
<gene>
    <name evidence="3" type="ORF">SAMN06296241_2665</name>
</gene>
<dbReference type="OrthoDB" id="673128at2"/>
<dbReference type="AlphaFoldDB" id="A0A285X6X4"/>
<dbReference type="GO" id="GO:0000160">
    <property type="term" value="P:phosphorelay signal transduction system"/>
    <property type="evidence" value="ECO:0007669"/>
    <property type="project" value="InterPro"/>
</dbReference>
<dbReference type="Pfam" id="PF00072">
    <property type="entry name" value="Response_reg"/>
    <property type="match status" value="1"/>
</dbReference>
<evidence type="ECO:0000313" key="3">
    <source>
        <dbReference type="EMBL" id="SOC81093.1"/>
    </source>
</evidence>
<evidence type="ECO:0000256" key="1">
    <source>
        <dbReference type="PROSITE-ProRule" id="PRU00169"/>
    </source>
</evidence>
<dbReference type="EMBL" id="OCMF01000004">
    <property type="protein sequence ID" value="SOC81093.1"/>
    <property type="molecule type" value="Genomic_DNA"/>
</dbReference>
<dbReference type="Gene3D" id="3.40.50.2300">
    <property type="match status" value="1"/>
</dbReference>
<keyword evidence="1" id="KW-0597">Phosphoprotein</keyword>
<dbReference type="PANTHER" id="PTHR44520:SF2">
    <property type="entry name" value="RESPONSE REGULATOR RCP1"/>
    <property type="match status" value="1"/>
</dbReference>
<dbReference type="PROSITE" id="PS50110">
    <property type="entry name" value="RESPONSE_REGULATORY"/>
    <property type="match status" value="1"/>
</dbReference>
<feature type="modified residue" description="4-aspartylphosphate" evidence="1">
    <location>
        <position position="62"/>
    </location>
</feature>
<sequence>MKTNRELEILIVEDDLIISRLHKFSLKGALKNDIKIVGNGREALSYLDEVAEEKQKILVLLDLNMPVMNGWDFLEACHTRPYANQLVVMVVTSSLFRHDNKRALDYPRVMGFYSKPLRKEHIPQILEHPEVAPLIS</sequence>
<dbReference type="PANTHER" id="PTHR44520">
    <property type="entry name" value="RESPONSE REGULATOR RCP1-RELATED"/>
    <property type="match status" value="1"/>
</dbReference>